<dbReference type="EMBL" id="WNKQ01000029">
    <property type="protein sequence ID" value="KAF5844132.1"/>
    <property type="molecule type" value="Genomic_DNA"/>
</dbReference>
<keyword evidence="3" id="KW-0805">Transcription regulation</keyword>
<dbReference type="InterPro" id="IPR007219">
    <property type="entry name" value="XnlR_reg_dom"/>
</dbReference>
<evidence type="ECO:0000313" key="8">
    <source>
        <dbReference type="EMBL" id="KAF5844132.1"/>
    </source>
</evidence>
<evidence type="ECO:0000313" key="9">
    <source>
        <dbReference type="Proteomes" id="UP000624244"/>
    </source>
</evidence>
<evidence type="ECO:0000256" key="3">
    <source>
        <dbReference type="ARBA" id="ARBA00023015"/>
    </source>
</evidence>
<dbReference type="GO" id="GO:0003677">
    <property type="term" value="F:DNA binding"/>
    <property type="evidence" value="ECO:0007669"/>
    <property type="project" value="UniProtKB-KW"/>
</dbReference>
<accession>A0A8H5Z7S0</accession>
<gene>
    <name evidence="8" type="ORF">GGP41_001052</name>
</gene>
<dbReference type="GO" id="GO:0006351">
    <property type="term" value="P:DNA-templated transcription"/>
    <property type="evidence" value="ECO:0007669"/>
    <property type="project" value="InterPro"/>
</dbReference>
<protein>
    <recommendedName>
        <fullName evidence="7">Xylanolytic transcriptional activator regulatory domain-containing protein</fullName>
    </recommendedName>
</protein>
<dbReference type="InterPro" id="IPR051615">
    <property type="entry name" value="Transcr_Regulatory_Elem"/>
</dbReference>
<name>A0A8H5Z7S0_COCSA</name>
<evidence type="ECO:0000259" key="7">
    <source>
        <dbReference type="SMART" id="SM00906"/>
    </source>
</evidence>
<dbReference type="AlphaFoldDB" id="A0A8H5Z7S0"/>
<evidence type="ECO:0000256" key="1">
    <source>
        <dbReference type="ARBA" id="ARBA00022723"/>
    </source>
</evidence>
<comment type="caution">
    <text evidence="8">The sequence shown here is derived from an EMBL/GenBank/DDBJ whole genome shotgun (WGS) entry which is preliminary data.</text>
</comment>
<dbReference type="CDD" id="cd14653">
    <property type="entry name" value="ZIP_Gal4p-like"/>
    <property type="match status" value="1"/>
</dbReference>
<sequence length="678" mass="75595">MSFNTGPKGRQRVTTACLGCRDKRTKVCLTLACVCQRLTKSSAMATRYNVLPVNIETRSVPPSKTYVQALEARVKALEKQLALSKPDAEFSISAVQNEPSTSSERFPQAQLVDPVDEVTDTLGGFCVADGGEIRYFGSRSNFNLIQTTILSKKSSKDMQREGYNAASIQLQPFEISQDLHEHLLQLYWTWQNPWQYFISPTLLTSSLLGEPISLFGPFHSPLLLAAVYALASRYSDRPEIRTDPQDPNTAGETFLIQVRIMLQYESEAPTTRTVQAVLLLSLIETARDKEALGFTYCGMATRMALNLGLHIDSSPCVSKGLLTAEELEDRQVTWGGVYMLDKLFNIGLGRPSMIQERDVTAKPPALDSKDELLRWYGTNRATQQPIVVPCHYVSIAQHTRELFSAAAEALDVIYSPNYTTRSNYCDELVSKTHLRLVSFHCSLPSHLRLPRTLKADEKTVTPHVLQFHLQYHVIFILLHRPFLKIVRRPGTTVAEGNQDASSHLAFCRDSATWISKLLAWQTIIYGMRCTPISTVHCAFTAAVIFLTDAATVTGKVQESALRNLKVCVEALEEMEMVWSWSTRSLLALCNIAEGWNVETTVFDNLRYRKLSPGPGSGQSGEASDFEAFLADTDPTGLYQDGLFDWNANDFIATSAVVPVDLNDSDFSVNGLPPFQNLY</sequence>
<keyword evidence="6" id="KW-0539">Nucleus</keyword>
<dbReference type="SMART" id="SM00906">
    <property type="entry name" value="Fungal_trans"/>
    <property type="match status" value="1"/>
</dbReference>
<organism evidence="8 9">
    <name type="scientific">Cochliobolus sativus</name>
    <name type="common">Common root rot and spot blotch fungus</name>
    <name type="synonym">Bipolaris sorokiniana</name>
    <dbReference type="NCBI Taxonomy" id="45130"/>
    <lineage>
        <taxon>Eukaryota</taxon>
        <taxon>Fungi</taxon>
        <taxon>Dikarya</taxon>
        <taxon>Ascomycota</taxon>
        <taxon>Pezizomycotina</taxon>
        <taxon>Dothideomycetes</taxon>
        <taxon>Pleosporomycetidae</taxon>
        <taxon>Pleosporales</taxon>
        <taxon>Pleosporineae</taxon>
        <taxon>Pleosporaceae</taxon>
        <taxon>Bipolaris</taxon>
    </lineage>
</organism>
<keyword evidence="1" id="KW-0479">Metal-binding</keyword>
<dbReference type="GO" id="GO:0008270">
    <property type="term" value="F:zinc ion binding"/>
    <property type="evidence" value="ECO:0007669"/>
    <property type="project" value="InterPro"/>
</dbReference>
<dbReference type="PANTHER" id="PTHR31313">
    <property type="entry name" value="TY1 ENHANCER ACTIVATOR"/>
    <property type="match status" value="1"/>
</dbReference>
<proteinExistence type="predicted"/>
<keyword evidence="5" id="KW-0804">Transcription</keyword>
<dbReference type="Pfam" id="PF04082">
    <property type="entry name" value="Fungal_trans"/>
    <property type="match status" value="1"/>
</dbReference>
<reference evidence="8" key="1">
    <citation type="submission" date="2019-11" db="EMBL/GenBank/DDBJ databases">
        <title>Bipolaris sorokiniana Genome sequencing.</title>
        <authorList>
            <person name="Wang H."/>
        </authorList>
    </citation>
    <scope>NUCLEOTIDE SEQUENCE</scope>
</reference>
<evidence type="ECO:0000256" key="2">
    <source>
        <dbReference type="ARBA" id="ARBA00022833"/>
    </source>
</evidence>
<dbReference type="Proteomes" id="UP000624244">
    <property type="component" value="Unassembled WGS sequence"/>
</dbReference>
<keyword evidence="4" id="KW-0238">DNA-binding</keyword>
<dbReference type="CDD" id="cd12148">
    <property type="entry name" value="fungal_TF_MHR"/>
    <property type="match status" value="1"/>
</dbReference>
<keyword evidence="2" id="KW-0862">Zinc</keyword>
<dbReference type="PANTHER" id="PTHR31313:SF81">
    <property type="entry name" value="TY1 ENHANCER ACTIVATOR"/>
    <property type="match status" value="1"/>
</dbReference>
<evidence type="ECO:0000256" key="4">
    <source>
        <dbReference type="ARBA" id="ARBA00023125"/>
    </source>
</evidence>
<evidence type="ECO:0000256" key="6">
    <source>
        <dbReference type="ARBA" id="ARBA00023242"/>
    </source>
</evidence>
<feature type="domain" description="Xylanolytic transcriptional activator regulatory" evidence="7">
    <location>
        <begin position="293"/>
        <end position="370"/>
    </location>
</feature>
<evidence type="ECO:0000256" key="5">
    <source>
        <dbReference type="ARBA" id="ARBA00023163"/>
    </source>
</evidence>